<dbReference type="GO" id="GO:0009451">
    <property type="term" value="P:RNA modification"/>
    <property type="evidence" value="ECO:0007669"/>
    <property type="project" value="UniProtKB-ARBA"/>
</dbReference>
<name>A0A367YAL4_9ASCO</name>
<evidence type="ECO:0000256" key="4">
    <source>
        <dbReference type="PROSITE-ProRule" id="PRU01024"/>
    </source>
</evidence>
<evidence type="ECO:0000256" key="3">
    <source>
        <dbReference type="ARBA" id="ARBA00022691"/>
    </source>
</evidence>
<accession>A0A367YAL4</accession>
<sequence length="597" mass="67641">MYGLVRRSLAKGSTAKRACFVACSSYTTLSNQPVNPPRTSGKPQKAYGKPSRSHLYPQKPYRKQQKQSGNPHQAPVKPTNDKHKYAKLLKHFQKTKRRNDIADPTHPSSITTLEIKEFIKEYGQKHNLNITIEDITNSYDLIGKFLPRLRTDDIILENITIRYLTADGHGIAIVPKATYAAPYVVDPEELLGKFTIFLVPKTVVGDKVNILIKMHHEYYAEGALMEVTNSDSRQSRRNKGLVVCQHFDKCNGCQLQMLSYDDQLRHKQSIIKKAYRFFYPDVTKHLGEDFGTVMGSPLQYSYRTKLTPHFSFGNGVFTGLGFESVSNQGRIDMKQCPIATPEINEKITEMRDKFLGQAKTALPYTQLTLRQSTRINNDTGSTTQVALEGQYKVITEKVNDFVFQLDGNCFFQNNNAILPSVLDYITYHTKLSGKPIENLVDAYCGVGFFGIALSNAVPETTKIFGIELSKTSIKYANHNVKINYLDKDRIKFIQGDAASMFRNQEFMTSGILGKNSVVIIDPSRKGSNEMFLKQLLEFEPELIVYISCNVFTQARDLATFAKLQEEGGEKYRVRDIMGFDFFPQTKHVESVAIIEKV</sequence>
<dbReference type="PROSITE" id="PS51622">
    <property type="entry name" value="SAM_MT_RNA_M5U_2"/>
    <property type="match status" value="1"/>
</dbReference>
<dbReference type="PROSITE" id="PS51687">
    <property type="entry name" value="SAM_MT_RNA_M5U"/>
    <property type="match status" value="1"/>
</dbReference>
<dbReference type="InterPro" id="IPR010280">
    <property type="entry name" value="U5_MeTrfase_fam"/>
</dbReference>
<comment type="caution">
    <text evidence="7">The sequence shown here is derived from an EMBL/GenBank/DDBJ whole genome shotgun (WGS) entry which is preliminary data.</text>
</comment>
<dbReference type="PROSITE" id="PS01230">
    <property type="entry name" value="TRMA_1"/>
    <property type="match status" value="1"/>
</dbReference>
<dbReference type="PANTHER" id="PTHR11061:SF30">
    <property type="entry name" value="TRNA (URACIL(54)-C(5))-METHYLTRANSFERASE"/>
    <property type="match status" value="1"/>
</dbReference>
<comment type="similarity">
    <text evidence="4">Belongs to the class I-like SAM-binding methyltransferase superfamily. RNA M5U methyltransferase family.</text>
</comment>
<evidence type="ECO:0000313" key="7">
    <source>
        <dbReference type="EMBL" id="RCK62916.1"/>
    </source>
</evidence>
<dbReference type="PANTHER" id="PTHR11061">
    <property type="entry name" value="RNA M5U METHYLTRANSFERASE"/>
    <property type="match status" value="1"/>
</dbReference>
<dbReference type="PROSITE" id="PS01231">
    <property type="entry name" value="TRMA_2"/>
    <property type="match status" value="1"/>
</dbReference>
<dbReference type="InterPro" id="IPR025795">
    <property type="entry name" value="tRNA_(uracil-5-)_MeTrfase"/>
</dbReference>
<dbReference type="Gene3D" id="2.40.50.140">
    <property type="entry name" value="Nucleic acid-binding proteins"/>
    <property type="match status" value="1"/>
</dbReference>
<keyword evidence="2 4" id="KW-0808">Transferase</keyword>
<keyword evidence="1 4" id="KW-0489">Methyltransferase</keyword>
<protein>
    <submittedName>
        <fullName evidence="7">tRNA (Uracil(54)-C(5))-methyltransferase</fullName>
    </submittedName>
</protein>
<evidence type="ECO:0000256" key="2">
    <source>
        <dbReference type="ARBA" id="ARBA00022679"/>
    </source>
</evidence>
<dbReference type="GO" id="GO:0008033">
    <property type="term" value="P:tRNA processing"/>
    <property type="evidence" value="ECO:0007669"/>
    <property type="project" value="InterPro"/>
</dbReference>
<feature type="compositionally biased region" description="Polar residues" evidence="6">
    <location>
        <begin position="30"/>
        <end position="42"/>
    </location>
</feature>
<feature type="active site" description="Nucleophile" evidence="4">
    <location>
        <position position="548"/>
    </location>
</feature>
<gene>
    <name evidence="7" type="ORF">Cantr_09124</name>
</gene>
<dbReference type="InterPro" id="IPR029063">
    <property type="entry name" value="SAM-dependent_MTases_sf"/>
</dbReference>
<evidence type="ECO:0000313" key="8">
    <source>
        <dbReference type="Proteomes" id="UP000253472"/>
    </source>
</evidence>
<dbReference type="SUPFAM" id="SSF53335">
    <property type="entry name" value="S-adenosyl-L-methionine-dependent methyltransferases"/>
    <property type="match status" value="1"/>
</dbReference>
<feature type="binding site" evidence="4">
    <location>
        <position position="412"/>
    </location>
    <ligand>
        <name>S-adenosyl-L-methionine</name>
        <dbReference type="ChEBI" id="CHEBI:59789"/>
    </ligand>
</feature>
<evidence type="ECO:0000256" key="6">
    <source>
        <dbReference type="SAM" id="MobiDB-lite"/>
    </source>
</evidence>
<dbReference type="AlphaFoldDB" id="A0A367YAL4"/>
<keyword evidence="8" id="KW-1185">Reference proteome</keyword>
<reference evidence="7 8" key="1">
    <citation type="submission" date="2018-06" db="EMBL/GenBank/DDBJ databases">
        <title>Whole genome sequencing of Candida tropicalis (genome annotated by CSBL at Korea University).</title>
        <authorList>
            <person name="Ahn J."/>
        </authorList>
    </citation>
    <scope>NUCLEOTIDE SEQUENCE [LARGE SCALE GENOMIC DNA]</scope>
    <source>
        <strain evidence="7 8">ATCC 20962</strain>
    </source>
</reference>
<proteinExistence type="inferred from homology"/>
<keyword evidence="3 4" id="KW-0949">S-adenosyl-L-methionine</keyword>
<dbReference type="InterPro" id="IPR012340">
    <property type="entry name" value="NA-bd_OB-fold"/>
</dbReference>
<feature type="region of interest" description="Disordered" evidence="6">
    <location>
        <begin position="30"/>
        <end position="82"/>
    </location>
</feature>
<feature type="active site" evidence="5">
    <location>
        <position position="548"/>
    </location>
</feature>
<dbReference type="InterPro" id="IPR030391">
    <property type="entry name" value="MeTrfase_TrmA_CS"/>
</dbReference>
<dbReference type="STRING" id="5486.A0A367YAL4"/>
<evidence type="ECO:0000256" key="1">
    <source>
        <dbReference type="ARBA" id="ARBA00022603"/>
    </source>
</evidence>
<dbReference type="OrthoDB" id="10250660at2759"/>
<feature type="binding site" evidence="4">
    <location>
        <position position="521"/>
    </location>
    <ligand>
        <name>S-adenosyl-L-methionine</name>
        <dbReference type="ChEBI" id="CHEBI:59789"/>
    </ligand>
</feature>
<feature type="binding site" evidence="4">
    <location>
        <position position="443"/>
    </location>
    <ligand>
        <name>S-adenosyl-L-methionine</name>
        <dbReference type="ChEBI" id="CHEBI:59789"/>
    </ligand>
</feature>
<dbReference type="Proteomes" id="UP000253472">
    <property type="component" value="Unassembled WGS sequence"/>
</dbReference>
<dbReference type="Pfam" id="PF05958">
    <property type="entry name" value="tRNA_U5-meth_tr"/>
    <property type="match status" value="1"/>
</dbReference>
<organism evidence="7 8">
    <name type="scientific">Candida viswanathii</name>
    <dbReference type="NCBI Taxonomy" id="5486"/>
    <lineage>
        <taxon>Eukaryota</taxon>
        <taxon>Fungi</taxon>
        <taxon>Dikarya</taxon>
        <taxon>Ascomycota</taxon>
        <taxon>Saccharomycotina</taxon>
        <taxon>Pichiomycetes</taxon>
        <taxon>Debaryomycetaceae</taxon>
        <taxon>Candida/Lodderomyces clade</taxon>
        <taxon>Candida</taxon>
    </lineage>
</organism>
<evidence type="ECO:0000256" key="5">
    <source>
        <dbReference type="PROSITE-ProRule" id="PRU10015"/>
    </source>
</evidence>
<dbReference type="GO" id="GO:0030697">
    <property type="term" value="F:tRNA (uracil(54)-C5)-methyltransferase activity, S-adenosyl methionine-dependent"/>
    <property type="evidence" value="ECO:0007669"/>
    <property type="project" value="InterPro"/>
</dbReference>
<dbReference type="InterPro" id="IPR030390">
    <property type="entry name" value="MeTrfase_TrmA_AS"/>
</dbReference>
<dbReference type="Gene3D" id="3.40.50.150">
    <property type="entry name" value="Vaccinia Virus protein VP39"/>
    <property type="match status" value="2"/>
</dbReference>
<dbReference type="EMBL" id="QLNQ01000025">
    <property type="protein sequence ID" value="RCK62916.1"/>
    <property type="molecule type" value="Genomic_DNA"/>
</dbReference>
<feature type="binding site" evidence="4">
    <location>
        <position position="467"/>
    </location>
    <ligand>
        <name>S-adenosyl-L-methionine</name>
        <dbReference type="ChEBI" id="CHEBI:59789"/>
    </ligand>
</feature>
<dbReference type="GO" id="GO:0032259">
    <property type="term" value="P:methylation"/>
    <property type="evidence" value="ECO:0007669"/>
    <property type="project" value="UniProtKB-KW"/>
</dbReference>